<dbReference type="PANTHER" id="PTHR35848">
    <property type="entry name" value="OXALATE-BINDING PROTEIN"/>
    <property type="match status" value="1"/>
</dbReference>
<gene>
    <name evidence="3" type="ORF">SAMN06264849_105130</name>
</gene>
<reference evidence="3 4" key="1">
    <citation type="submission" date="2017-05" db="EMBL/GenBank/DDBJ databases">
        <authorList>
            <person name="Varghese N."/>
            <person name="Submissions S."/>
        </authorList>
    </citation>
    <scope>NUCLEOTIDE SEQUENCE [LARGE SCALE GENOMIC DNA]</scope>
    <source>
        <strain evidence="3 4">DSM 45474</strain>
    </source>
</reference>
<protein>
    <submittedName>
        <fullName evidence="3">Cupin domain-containing protein</fullName>
    </submittedName>
</protein>
<sequence length="262" mass="29771">MPYVFAYGISTDPDQMKRDLGDVDGMVRATLTDYIYTFTGEHPDFDDGGTSTLVPLKGGQVLGVAYQVSENRLEDLVKNGHGYVLKQNRALIEGVERKVYTLEPQIIQPYNLPSADYIRRVRKGLNKHYPEKMVDLYLRRALKRTSEVKYKSIDRPTREKFNPEYGADFRRLFPSGSSQSSPFGAAWAVLSPGKHTLPHCHDEEEAFLFMEGTGTMNVDEHRLPVSKGDVVYLEPFAVHTVKNEGSKDMEILCIWWGETSEK</sequence>
<keyword evidence="4" id="KW-1185">Reference proteome</keyword>
<dbReference type="Gene3D" id="3.10.490.10">
    <property type="entry name" value="Gamma-glutamyl cyclotransferase-like"/>
    <property type="match status" value="1"/>
</dbReference>
<evidence type="ECO:0000313" key="3">
    <source>
        <dbReference type="EMBL" id="SMO66873.1"/>
    </source>
</evidence>
<name>A0A521D591_9BACL</name>
<dbReference type="InterPro" id="IPR036568">
    <property type="entry name" value="GGCT-like_sf"/>
</dbReference>
<dbReference type="InterPro" id="IPR013096">
    <property type="entry name" value="Cupin_2"/>
</dbReference>
<dbReference type="CDD" id="cd06661">
    <property type="entry name" value="GGCT_like"/>
    <property type="match status" value="1"/>
</dbReference>
<dbReference type="PANTHER" id="PTHR35848:SF6">
    <property type="entry name" value="CUPIN TYPE-2 DOMAIN-CONTAINING PROTEIN"/>
    <property type="match status" value="1"/>
</dbReference>
<dbReference type="InterPro" id="IPR014710">
    <property type="entry name" value="RmlC-like_jellyroll"/>
</dbReference>
<dbReference type="AlphaFoldDB" id="A0A521D591"/>
<dbReference type="InterPro" id="IPR013024">
    <property type="entry name" value="GGCT-like"/>
</dbReference>
<evidence type="ECO:0000256" key="1">
    <source>
        <dbReference type="ARBA" id="ARBA00022723"/>
    </source>
</evidence>
<dbReference type="SUPFAM" id="SSF110857">
    <property type="entry name" value="Gamma-glutamyl cyclotransferase-like"/>
    <property type="match status" value="1"/>
</dbReference>
<organism evidence="3 4">
    <name type="scientific">Melghirimyces algeriensis</name>
    <dbReference type="NCBI Taxonomy" id="910412"/>
    <lineage>
        <taxon>Bacteria</taxon>
        <taxon>Bacillati</taxon>
        <taxon>Bacillota</taxon>
        <taxon>Bacilli</taxon>
        <taxon>Bacillales</taxon>
        <taxon>Thermoactinomycetaceae</taxon>
        <taxon>Melghirimyces</taxon>
    </lineage>
</organism>
<dbReference type="RefSeq" id="WP_142505459.1">
    <property type="nucleotide sequence ID" value="NZ_FXTI01000005.1"/>
</dbReference>
<feature type="domain" description="Cupin type-2" evidence="2">
    <location>
        <begin position="188"/>
        <end position="255"/>
    </location>
</feature>
<dbReference type="EMBL" id="FXTI01000005">
    <property type="protein sequence ID" value="SMO66873.1"/>
    <property type="molecule type" value="Genomic_DNA"/>
</dbReference>
<dbReference type="GO" id="GO:0046872">
    <property type="term" value="F:metal ion binding"/>
    <property type="evidence" value="ECO:0007669"/>
    <property type="project" value="UniProtKB-KW"/>
</dbReference>
<proteinExistence type="predicted"/>
<evidence type="ECO:0000313" key="4">
    <source>
        <dbReference type="Proteomes" id="UP000315636"/>
    </source>
</evidence>
<dbReference type="InterPro" id="IPR011051">
    <property type="entry name" value="RmlC_Cupin_sf"/>
</dbReference>
<keyword evidence="1" id="KW-0479">Metal-binding</keyword>
<dbReference type="Pfam" id="PF07883">
    <property type="entry name" value="Cupin_2"/>
    <property type="match status" value="1"/>
</dbReference>
<dbReference type="SUPFAM" id="SSF51182">
    <property type="entry name" value="RmlC-like cupins"/>
    <property type="match status" value="1"/>
</dbReference>
<accession>A0A521D591</accession>
<dbReference type="OrthoDB" id="9798709at2"/>
<dbReference type="InterPro" id="IPR051610">
    <property type="entry name" value="GPI/OXD"/>
</dbReference>
<dbReference type="Gene3D" id="2.60.120.10">
    <property type="entry name" value="Jelly Rolls"/>
    <property type="match status" value="1"/>
</dbReference>
<evidence type="ECO:0000259" key="2">
    <source>
        <dbReference type="Pfam" id="PF07883"/>
    </source>
</evidence>
<dbReference type="Proteomes" id="UP000315636">
    <property type="component" value="Unassembled WGS sequence"/>
</dbReference>